<dbReference type="PROSITE" id="PS51085">
    <property type="entry name" value="2FE2S_FER_2"/>
    <property type="match status" value="1"/>
</dbReference>
<dbReference type="SUPFAM" id="SSF47741">
    <property type="entry name" value="CO dehydrogenase ISP C-domain like"/>
    <property type="match status" value="1"/>
</dbReference>
<dbReference type="RefSeq" id="WP_231327494.1">
    <property type="nucleotide sequence ID" value="NZ_CP088156.1"/>
</dbReference>
<protein>
    <submittedName>
        <fullName evidence="7">(2Fe-2S)-binding protein</fullName>
    </submittedName>
</protein>
<dbReference type="Proteomes" id="UP001431010">
    <property type="component" value="Chromosome"/>
</dbReference>
<evidence type="ECO:0000256" key="2">
    <source>
        <dbReference type="ARBA" id="ARBA00022723"/>
    </source>
</evidence>
<dbReference type="InterPro" id="IPR051452">
    <property type="entry name" value="Diverse_Oxidoreductases"/>
</dbReference>
<keyword evidence="2" id="KW-0479">Metal-binding</keyword>
<sequence length="157" mass="16698">MAVRIKVNGEERSFDGDAVTPLLDVLRDSFFLTGAKDVCREGFCGACMVHVDGVPVNSCLTPVGLVDAKSVLTIEGLGDGGELVPLQRALEEGDAVQCGMCFPGIVMSLTNLLAQQPLATRDDIKRGLCGNVCRCTGYERIVDAALRLAGNERRANV</sequence>
<evidence type="ECO:0000259" key="6">
    <source>
        <dbReference type="PROSITE" id="PS51085"/>
    </source>
</evidence>
<dbReference type="InterPro" id="IPR012675">
    <property type="entry name" value="Beta-grasp_dom_sf"/>
</dbReference>
<evidence type="ECO:0000313" key="7">
    <source>
        <dbReference type="EMBL" id="UFZ08045.1"/>
    </source>
</evidence>
<dbReference type="CDD" id="cd00207">
    <property type="entry name" value="fer2"/>
    <property type="match status" value="1"/>
</dbReference>
<feature type="domain" description="2Fe-2S ferredoxin-type" evidence="6">
    <location>
        <begin position="1"/>
        <end position="77"/>
    </location>
</feature>
<dbReference type="PROSITE" id="PS00197">
    <property type="entry name" value="2FE2S_FER_1"/>
    <property type="match status" value="1"/>
</dbReference>
<evidence type="ECO:0000256" key="1">
    <source>
        <dbReference type="ARBA" id="ARBA00022714"/>
    </source>
</evidence>
<keyword evidence="8" id="KW-1185">Reference proteome</keyword>
<dbReference type="InterPro" id="IPR002888">
    <property type="entry name" value="2Fe-2S-bd"/>
</dbReference>
<dbReference type="EMBL" id="CP088156">
    <property type="protein sequence ID" value="UFZ08045.1"/>
    <property type="molecule type" value="Genomic_DNA"/>
</dbReference>
<dbReference type="PANTHER" id="PTHR44379">
    <property type="entry name" value="OXIDOREDUCTASE WITH IRON-SULFUR SUBUNIT"/>
    <property type="match status" value="1"/>
</dbReference>
<evidence type="ECO:0000256" key="4">
    <source>
        <dbReference type="ARBA" id="ARBA00023004"/>
    </source>
</evidence>
<name>A0ABY3RKN8_9BRAD</name>
<keyword evidence="3" id="KW-0560">Oxidoreductase</keyword>
<dbReference type="Gene3D" id="3.10.20.30">
    <property type="match status" value="1"/>
</dbReference>
<evidence type="ECO:0000256" key="5">
    <source>
        <dbReference type="ARBA" id="ARBA00023014"/>
    </source>
</evidence>
<keyword evidence="5" id="KW-0411">Iron-sulfur</keyword>
<keyword evidence="4" id="KW-0408">Iron</keyword>
<evidence type="ECO:0000256" key="3">
    <source>
        <dbReference type="ARBA" id="ARBA00023002"/>
    </source>
</evidence>
<organism evidence="7 8">
    <name type="scientific">Bradyrhizobium ontarionense</name>
    <dbReference type="NCBI Taxonomy" id="2898149"/>
    <lineage>
        <taxon>Bacteria</taxon>
        <taxon>Pseudomonadati</taxon>
        <taxon>Pseudomonadota</taxon>
        <taxon>Alphaproteobacteria</taxon>
        <taxon>Hyphomicrobiales</taxon>
        <taxon>Nitrobacteraceae</taxon>
        <taxon>Bradyrhizobium</taxon>
    </lineage>
</organism>
<proteinExistence type="predicted"/>
<dbReference type="InterPro" id="IPR036884">
    <property type="entry name" value="2Fe-2S-bd_dom_sf"/>
</dbReference>
<reference evidence="7" key="1">
    <citation type="journal article" date="2024" name="Antonie Van Leeuwenhoek">
        <title>Bradyrhizobium ontarionense sp. nov., a novel bacterial symbiont isolated from Aeschynomene indica (Indian jointvetch), harbours photosynthesis, nitrogen fixation and nitrous oxide (N2O) reductase genes.</title>
        <authorList>
            <person name="Bromfield E.S.P."/>
            <person name="Cloutier S."/>
        </authorList>
    </citation>
    <scope>NUCLEOTIDE SEQUENCE</scope>
    <source>
        <strain evidence="7">A19</strain>
    </source>
</reference>
<dbReference type="InterPro" id="IPR036010">
    <property type="entry name" value="2Fe-2S_ferredoxin-like_sf"/>
</dbReference>
<accession>A0ABY3RKN8</accession>
<dbReference type="Pfam" id="PF00111">
    <property type="entry name" value="Fer2"/>
    <property type="match status" value="1"/>
</dbReference>
<keyword evidence="1" id="KW-0001">2Fe-2S</keyword>
<gene>
    <name evidence="7" type="ORF">LQG66_17865</name>
</gene>
<dbReference type="InterPro" id="IPR006058">
    <property type="entry name" value="2Fe2S_fd_BS"/>
</dbReference>
<dbReference type="Pfam" id="PF01799">
    <property type="entry name" value="Fer2_2"/>
    <property type="match status" value="1"/>
</dbReference>
<dbReference type="SUPFAM" id="SSF54292">
    <property type="entry name" value="2Fe-2S ferredoxin-like"/>
    <property type="match status" value="1"/>
</dbReference>
<dbReference type="Gene3D" id="1.10.150.120">
    <property type="entry name" value="[2Fe-2S]-binding domain"/>
    <property type="match status" value="1"/>
</dbReference>
<dbReference type="PANTHER" id="PTHR44379:SF5">
    <property type="entry name" value="OXIDOREDUCTASE WITH IRON-SULFUR SUBUNIT"/>
    <property type="match status" value="1"/>
</dbReference>
<evidence type="ECO:0000313" key="8">
    <source>
        <dbReference type="Proteomes" id="UP001431010"/>
    </source>
</evidence>
<dbReference type="InterPro" id="IPR001041">
    <property type="entry name" value="2Fe-2S_ferredoxin-type"/>
</dbReference>